<dbReference type="InterPro" id="IPR044822">
    <property type="entry name" value="Myb_DNA-bind_4"/>
</dbReference>
<protein>
    <recommendedName>
        <fullName evidence="1">Myb-like domain-containing protein</fullName>
    </recommendedName>
</protein>
<dbReference type="PROSITE" id="PS50090">
    <property type="entry name" value="MYB_LIKE"/>
    <property type="match status" value="1"/>
</dbReference>
<evidence type="ECO:0000313" key="3">
    <source>
        <dbReference type="Proteomes" id="UP000594263"/>
    </source>
</evidence>
<sequence>MSSASTPALPPPPATTRKVPLPCWTHDETLALIDTYRDRWIALRRGYLRTADWDAVASAVAQRCRHVTPPKSSDQCRHKMEKLRQRYRAEKQRCVAFPGRFFSAWVFFKVLSFLDDGGGSAQTKKRAAEAKAVDPVRQLSSDDGFFLTALGDRKFTIDLKTFAKIDDQIQNSSFGIRRNVPSPPEQNIEPSMNRYASGLNHSFSRDDVDDDLHEQISLHKGSFIRPDKAGTAAGYAGRNLVFDVDGGFNLSGGVSGKLHSSMKFVDSKPKITPNHHQAVGDNGEGVDPLAEMATSIKLLGDGFLKMEKMRMEMAVEFEKARIEVELKRNELIMESQRRIVDAFMRAAKRKKTKKEVHSET</sequence>
<evidence type="ECO:0000259" key="1">
    <source>
        <dbReference type="PROSITE" id="PS50090"/>
    </source>
</evidence>
<dbReference type="FunFam" id="1.10.10.60:FF:000152">
    <property type="entry name" value="Trihelix transcription factor ASIL2"/>
    <property type="match status" value="1"/>
</dbReference>
<proteinExistence type="predicted"/>
<dbReference type="PANTHER" id="PTHR31307:SF43">
    <property type="entry name" value="TRIHELIX TRANSCRIPTION FACTOR ASIL2-LIKE"/>
    <property type="match status" value="1"/>
</dbReference>
<keyword evidence="3" id="KW-1185">Reference proteome</keyword>
<name>A0A7N0VM98_KALFE</name>
<dbReference type="PANTHER" id="PTHR31307">
    <property type="entry name" value="TRIHELIX TRANSCRIPTION FACTOR ASIL2"/>
    <property type="match status" value="1"/>
</dbReference>
<dbReference type="InterPro" id="IPR044823">
    <property type="entry name" value="ASIL1/2-like"/>
</dbReference>
<dbReference type="Pfam" id="PF13837">
    <property type="entry name" value="Myb_DNA-bind_4"/>
    <property type="match status" value="1"/>
</dbReference>
<dbReference type="SMART" id="SM00595">
    <property type="entry name" value="MADF"/>
    <property type="match status" value="1"/>
</dbReference>
<dbReference type="AlphaFoldDB" id="A0A7N0VM98"/>
<feature type="domain" description="Myb-like" evidence="1">
    <location>
        <begin position="24"/>
        <end position="84"/>
    </location>
</feature>
<dbReference type="EnsemblPlants" id="Kaladp1129s0043.1.v1.1">
    <property type="protein sequence ID" value="Kaladp1129s0043.1.v1.1.CDS.1"/>
    <property type="gene ID" value="Kaladp1129s0043.v1.1"/>
</dbReference>
<evidence type="ECO:0000313" key="2">
    <source>
        <dbReference type="EnsemblPlants" id="Kaladp1129s0043.1.v1.1.CDS.1"/>
    </source>
</evidence>
<dbReference type="Gramene" id="Kaladp1129s0043.1.v1.1">
    <property type="protein sequence ID" value="Kaladp1129s0043.1.v1.1.CDS.1"/>
    <property type="gene ID" value="Kaladp1129s0043.v1.1"/>
</dbReference>
<dbReference type="InterPro" id="IPR001005">
    <property type="entry name" value="SANT/Myb"/>
</dbReference>
<organism evidence="2 3">
    <name type="scientific">Kalanchoe fedtschenkoi</name>
    <name type="common">Lavender scallops</name>
    <name type="synonym">South American air plant</name>
    <dbReference type="NCBI Taxonomy" id="63787"/>
    <lineage>
        <taxon>Eukaryota</taxon>
        <taxon>Viridiplantae</taxon>
        <taxon>Streptophyta</taxon>
        <taxon>Embryophyta</taxon>
        <taxon>Tracheophyta</taxon>
        <taxon>Spermatophyta</taxon>
        <taxon>Magnoliopsida</taxon>
        <taxon>eudicotyledons</taxon>
        <taxon>Gunneridae</taxon>
        <taxon>Pentapetalae</taxon>
        <taxon>Saxifragales</taxon>
        <taxon>Crassulaceae</taxon>
        <taxon>Kalanchoe</taxon>
    </lineage>
</organism>
<dbReference type="Proteomes" id="UP000594263">
    <property type="component" value="Unplaced"/>
</dbReference>
<accession>A0A7N0VM98</accession>
<reference evidence="2" key="1">
    <citation type="submission" date="2021-01" db="UniProtKB">
        <authorList>
            <consortium name="EnsemblPlants"/>
        </authorList>
    </citation>
    <scope>IDENTIFICATION</scope>
</reference>
<dbReference type="OMA" id="WTNDEAQ"/>
<dbReference type="Gene3D" id="1.10.10.60">
    <property type="entry name" value="Homeodomain-like"/>
    <property type="match status" value="1"/>
</dbReference>